<comment type="subcellular location">
    <subcellularLocation>
        <location evidence="1">Nucleus</location>
    </subcellularLocation>
</comment>
<name>A0A5M3YXE3_ASPTE</name>
<sequence length="501" mass="55884">MSTPRQRSHDGCWTCKAKRRKCDRVRPACLACNQRGVACEGYGVRLRWGSGIASRGRYTGAGEPVEAAIPFREKGRRRDRLRERRREGTGRLSEDTSGVSPLMGDGFGEVLDGAPRTSQSGSTPDSTVSPSWCPEFPTDEERLFYQFLSSGIHTLHSTAVNDAGNLLEPRLPGLCQKSKALYIICVAFQSSISRDMRPRFFEFFDAALNQFRLELSRSVTRLEDETLTAGLILCSIGLVHGLPWTMHLHGMYRILQTQGLDVCRDQQPPFRTHLLEVMGVMDLPTFAIGRQNPSLGFWRAYCTIRQKQSADNDGVEVMSGIPRSLIDIFSRIGEGGATEEDFWNWPGCRGNLLQHQLWEAYRMAGILTVRHGQLHEGLPKASPQIYGNALIPETDILVPRILSCLDAICRASVEPEGRDSLILNAVHYPVFVAGLQSKVINSDPALKNVVRRCFFLRRDHSEIGADGNLLLELLEECWQNPAGDTDVHALARSRGVELGLH</sequence>
<gene>
    <name evidence="7" type="ORF">ATEIFO6365_0006060900</name>
</gene>
<dbReference type="Pfam" id="PF00172">
    <property type="entry name" value="Zn_clus"/>
    <property type="match status" value="1"/>
</dbReference>
<accession>A0A5M3YXE3</accession>
<feature type="compositionally biased region" description="Polar residues" evidence="6">
    <location>
        <begin position="116"/>
        <end position="130"/>
    </location>
</feature>
<dbReference type="InterPro" id="IPR001138">
    <property type="entry name" value="Zn2Cys6_DnaBD"/>
</dbReference>
<dbReference type="OrthoDB" id="3251668at2759"/>
<dbReference type="InterPro" id="IPR036864">
    <property type="entry name" value="Zn2-C6_fun-type_DNA-bd_sf"/>
</dbReference>
<dbReference type="GO" id="GO:0008270">
    <property type="term" value="F:zinc ion binding"/>
    <property type="evidence" value="ECO:0007669"/>
    <property type="project" value="InterPro"/>
</dbReference>
<dbReference type="EMBL" id="BLJY01000006">
    <property type="protein sequence ID" value="GFF17261.1"/>
    <property type="molecule type" value="Genomic_DNA"/>
</dbReference>
<dbReference type="AlphaFoldDB" id="A0A5M3YXE3"/>
<reference evidence="7 8" key="1">
    <citation type="submission" date="2020-01" db="EMBL/GenBank/DDBJ databases">
        <title>Aspergillus terreus IFO 6365 whole genome shotgun sequence.</title>
        <authorList>
            <person name="Kanamasa S."/>
            <person name="Takahashi H."/>
        </authorList>
    </citation>
    <scope>NUCLEOTIDE SEQUENCE [LARGE SCALE GENOMIC DNA]</scope>
    <source>
        <strain evidence="7 8">IFO 6365</strain>
    </source>
</reference>
<dbReference type="GO" id="GO:0005634">
    <property type="term" value="C:nucleus"/>
    <property type="evidence" value="ECO:0007669"/>
    <property type="project" value="UniProtKB-SubCell"/>
</dbReference>
<dbReference type="PROSITE" id="PS50048">
    <property type="entry name" value="ZN2_CY6_FUNGAL_2"/>
    <property type="match status" value="1"/>
</dbReference>
<dbReference type="Pfam" id="PF11951">
    <property type="entry name" value="Fungal_trans_2"/>
    <property type="match status" value="1"/>
</dbReference>
<evidence type="ECO:0000256" key="6">
    <source>
        <dbReference type="SAM" id="MobiDB-lite"/>
    </source>
</evidence>
<dbReference type="GO" id="GO:0000976">
    <property type="term" value="F:transcription cis-regulatory region binding"/>
    <property type="evidence" value="ECO:0007669"/>
    <property type="project" value="TreeGrafter"/>
</dbReference>
<dbReference type="SMART" id="SM00066">
    <property type="entry name" value="GAL4"/>
    <property type="match status" value="1"/>
</dbReference>
<keyword evidence="8" id="KW-1185">Reference proteome</keyword>
<evidence type="ECO:0000313" key="7">
    <source>
        <dbReference type="EMBL" id="GFF17261.1"/>
    </source>
</evidence>
<dbReference type="InterPro" id="IPR021858">
    <property type="entry name" value="Fun_TF"/>
</dbReference>
<keyword evidence="2" id="KW-0805">Transcription regulation</keyword>
<protein>
    <submittedName>
        <fullName evidence="7">C6 finger domain protein</fullName>
    </submittedName>
</protein>
<proteinExistence type="predicted"/>
<dbReference type="SUPFAM" id="SSF57701">
    <property type="entry name" value="Zn2/Cys6 DNA-binding domain"/>
    <property type="match status" value="1"/>
</dbReference>
<evidence type="ECO:0000256" key="2">
    <source>
        <dbReference type="ARBA" id="ARBA00023015"/>
    </source>
</evidence>
<keyword evidence="4" id="KW-0804">Transcription</keyword>
<dbReference type="PROSITE" id="PS00463">
    <property type="entry name" value="ZN2_CY6_FUNGAL_1"/>
    <property type="match status" value="1"/>
</dbReference>
<dbReference type="CDD" id="cd00067">
    <property type="entry name" value="GAL4"/>
    <property type="match status" value="1"/>
</dbReference>
<dbReference type="PANTHER" id="PTHR37534:SF44">
    <property type="entry name" value="ZN(II)2CYS6 TRANSCRIPTION FACTOR (EUROFUNG)"/>
    <property type="match status" value="1"/>
</dbReference>
<organism evidence="7 8">
    <name type="scientific">Aspergillus terreus</name>
    <dbReference type="NCBI Taxonomy" id="33178"/>
    <lineage>
        <taxon>Eukaryota</taxon>
        <taxon>Fungi</taxon>
        <taxon>Dikarya</taxon>
        <taxon>Ascomycota</taxon>
        <taxon>Pezizomycotina</taxon>
        <taxon>Eurotiomycetes</taxon>
        <taxon>Eurotiomycetidae</taxon>
        <taxon>Eurotiales</taxon>
        <taxon>Aspergillaceae</taxon>
        <taxon>Aspergillus</taxon>
        <taxon>Aspergillus subgen. Circumdati</taxon>
    </lineage>
</organism>
<dbReference type="GO" id="GO:0045944">
    <property type="term" value="P:positive regulation of transcription by RNA polymerase II"/>
    <property type="evidence" value="ECO:0007669"/>
    <property type="project" value="TreeGrafter"/>
</dbReference>
<dbReference type="PANTHER" id="PTHR37534">
    <property type="entry name" value="TRANSCRIPTIONAL ACTIVATOR PROTEIN UGA3"/>
    <property type="match status" value="1"/>
</dbReference>
<keyword evidence="5" id="KW-0539">Nucleus</keyword>
<feature type="compositionally biased region" description="Basic and acidic residues" evidence="6">
    <location>
        <begin position="80"/>
        <end position="94"/>
    </location>
</feature>
<evidence type="ECO:0000256" key="5">
    <source>
        <dbReference type="ARBA" id="ARBA00023242"/>
    </source>
</evidence>
<evidence type="ECO:0000256" key="1">
    <source>
        <dbReference type="ARBA" id="ARBA00004123"/>
    </source>
</evidence>
<evidence type="ECO:0000313" key="8">
    <source>
        <dbReference type="Proteomes" id="UP000452235"/>
    </source>
</evidence>
<dbReference type="Proteomes" id="UP000452235">
    <property type="component" value="Unassembled WGS sequence"/>
</dbReference>
<feature type="region of interest" description="Disordered" evidence="6">
    <location>
        <begin position="71"/>
        <end position="131"/>
    </location>
</feature>
<keyword evidence="3" id="KW-0238">DNA-binding</keyword>
<dbReference type="Gene3D" id="4.10.240.10">
    <property type="entry name" value="Zn(2)-C6 fungal-type DNA-binding domain"/>
    <property type="match status" value="1"/>
</dbReference>
<dbReference type="GO" id="GO:0000981">
    <property type="term" value="F:DNA-binding transcription factor activity, RNA polymerase II-specific"/>
    <property type="evidence" value="ECO:0007669"/>
    <property type="project" value="InterPro"/>
</dbReference>
<comment type="caution">
    <text evidence="7">The sequence shown here is derived from an EMBL/GenBank/DDBJ whole genome shotgun (WGS) entry which is preliminary data.</text>
</comment>
<evidence type="ECO:0000256" key="3">
    <source>
        <dbReference type="ARBA" id="ARBA00023125"/>
    </source>
</evidence>
<evidence type="ECO:0000256" key="4">
    <source>
        <dbReference type="ARBA" id="ARBA00023163"/>
    </source>
</evidence>